<protein>
    <recommendedName>
        <fullName evidence="1">WRKY19-like zinc finger domain-containing protein</fullName>
    </recommendedName>
</protein>
<name>A0A6G0XUW9_9STRA</name>
<proteinExistence type="predicted"/>
<dbReference type="PANTHER" id="PTHR31827">
    <property type="entry name" value="EMB|CAB89363.1"/>
    <property type="match status" value="1"/>
</dbReference>
<organism evidence="2 3">
    <name type="scientific">Aphanomyces euteiches</name>
    <dbReference type="NCBI Taxonomy" id="100861"/>
    <lineage>
        <taxon>Eukaryota</taxon>
        <taxon>Sar</taxon>
        <taxon>Stramenopiles</taxon>
        <taxon>Oomycota</taxon>
        <taxon>Saprolegniomycetes</taxon>
        <taxon>Saprolegniales</taxon>
        <taxon>Verrucalvaceae</taxon>
        <taxon>Aphanomyces</taxon>
    </lineage>
</organism>
<evidence type="ECO:0000259" key="1">
    <source>
        <dbReference type="Pfam" id="PF24906"/>
    </source>
</evidence>
<dbReference type="EMBL" id="VJMJ01000009">
    <property type="protein sequence ID" value="KAF0744282.1"/>
    <property type="molecule type" value="Genomic_DNA"/>
</dbReference>
<sequence>MDIASICRAICAVDGCMRFAKRDFRCLAHSEPHSPVSPVPHKMQLQTLLHKQRLRMSRTKTCAIDKCAQVARIDGFCTKHNMQFSSRKRKCTMDDCSSYARSSGLCARHGGGKPCSIDGCKSVSCSPQGLCRFHVRSEPPAAIEL</sequence>
<dbReference type="Proteomes" id="UP000481153">
    <property type="component" value="Unassembled WGS sequence"/>
</dbReference>
<comment type="caution">
    <text evidence="2">The sequence shown here is derived from an EMBL/GenBank/DDBJ whole genome shotgun (WGS) entry which is preliminary data.</text>
</comment>
<accession>A0A6G0XUW9</accession>
<dbReference type="PANTHER" id="PTHR31827:SF1">
    <property type="entry name" value="EMB|CAB89363.1"/>
    <property type="match status" value="1"/>
</dbReference>
<feature type="domain" description="WRKY19-like zinc finger" evidence="1">
    <location>
        <begin position="89"/>
        <end position="111"/>
    </location>
</feature>
<dbReference type="Pfam" id="PF24906">
    <property type="entry name" value="Zf_WRKY19"/>
    <property type="match status" value="1"/>
</dbReference>
<evidence type="ECO:0000313" key="2">
    <source>
        <dbReference type="EMBL" id="KAF0744282.1"/>
    </source>
</evidence>
<reference evidence="2 3" key="1">
    <citation type="submission" date="2019-07" db="EMBL/GenBank/DDBJ databases">
        <title>Genomics analysis of Aphanomyces spp. identifies a new class of oomycete effector associated with host adaptation.</title>
        <authorList>
            <person name="Gaulin E."/>
        </authorList>
    </citation>
    <scope>NUCLEOTIDE SEQUENCE [LARGE SCALE GENOMIC DNA]</scope>
    <source>
        <strain evidence="2 3">ATCC 201684</strain>
    </source>
</reference>
<dbReference type="VEuPathDB" id="FungiDB:AeMF1_017521"/>
<dbReference type="AlphaFoldDB" id="A0A6G0XUW9"/>
<keyword evidence="3" id="KW-1185">Reference proteome</keyword>
<evidence type="ECO:0000313" key="3">
    <source>
        <dbReference type="Proteomes" id="UP000481153"/>
    </source>
</evidence>
<gene>
    <name evidence="2" type="ORF">Ae201684_000771</name>
</gene>
<dbReference type="OrthoDB" id="129023at2759"/>
<dbReference type="InterPro" id="IPR056866">
    <property type="entry name" value="Znf_WRKY19"/>
</dbReference>